<feature type="domain" description="Mur ligase C-terminal" evidence="9">
    <location>
        <begin position="308"/>
        <end position="420"/>
    </location>
</feature>
<sequence>MHNYELIGVVGLGQSGLSTVRFLLQQDIRPVVFDTREQPPQAAQLQQLDKTLELHCGPLDIATLLACDLLVVSPGLDLRMPALQMARDAGIPLVGDTDIFAQFAQAPVLGITGSNGKSTVTKLTGELLSAAGMNVAVGGNIGIPMLDIIAPDVDVYVLELSSFQLDTMHDLKLHAAALLNISDDHLDRYQDRSHYAASKQRIYQHAGQAVWNREQRITAPQYLPLAQQLSFGSDAPDTERPGLFGLGLDGDTPTIQFAGEVLLRADELQLTGVHNLLNAQAALALVHSLEVPLEQVLDSLRNFTGLPHRCELVTEHNDVRWVNDSKATNIGAAEAAIAGLRPLVKGKLILIAGGDGKGADFSTFRSALQQVDELIVFGRDAERIAQHHPQVTRVSNLAEAVQRAAQLATAQSTILLAPACASLDMFKNYEQRGETFKAEVLKQVAEVAHG</sequence>
<dbReference type="InterPro" id="IPR013221">
    <property type="entry name" value="Mur_ligase_cen"/>
</dbReference>
<dbReference type="PANTHER" id="PTHR43692">
    <property type="entry name" value="UDP-N-ACETYLMURAMOYLALANINE--D-GLUTAMATE LIGASE"/>
    <property type="match status" value="1"/>
</dbReference>
<dbReference type="GO" id="GO:0009252">
    <property type="term" value="P:peptidoglycan biosynthetic process"/>
    <property type="evidence" value="ECO:0007669"/>
    <property type="project" value="UniProtKB-UniRule"/>
</dbReference>
<feature type="binding site" evidence="7">
    <location>
        <begin position="113"/>
        <end position="119"/>
    </location>
    <ligand>
        <name>ATP</name>
        <dbReference type="ChEBI" id="CHEBI:30616"/>
    </ligand>
</feature>
<dbReference type="AlphaFoldDB" id="A0A432YNT5"/>
<keyword evidence="7 8" id="KW-0133">Cell shape</keyword>
<keyword evidence="7 8" id="KW-0131">Cell cycle</keyword>
<dbReference type="SUPFAM" id="SSF53623">
    <property type="entry name" value="MurD-like peptide ligases, catalytic domain"/>
    <property type="match status" value="1"/>
</dbReference>
<evidence type="ECO:0000256" key="5">
    <source>
        <dbReference type="ARBA" id="ARBA00022741"/>
    </source>
</evidence>
<dbReference type="SUPFAM" id="SSF53244">
    <property type="entry name" value="MurD-like peptide ligases, peptide-binding domain"/>
    <property type="match status" value="1"/>
</dbReference>
<comment type="pathway">
    <text evidence="2 7 8">Cell wall biogenesis; peptidoglycan biosynthesis.</text>
</comment>
<keyword evidence="7 8" id="KW-0961">Cell wall biogenesis/degradation</keyword>
<dbReference type="InterPro" id="IPR005762">
    <property type="entry name" value="MurD"/>
</dbReference>
<dbReference type="InterPro" id="IPR036565">
    <property type="entry name" value="Mur-like_cat_sf"/>
</dbReference>
<dbReference type="Pfam" id="PF02875">
    <property type="entry name" value="Mur_ligase_C"/>
    <property type="match status" value="1"/>
</dbReference>
<evidence type="ECO:0000256" key="3">
    <source>
        <dbReference type="ARBA" id="ARBA00022490"/>
    </source>
</evidence>
<dbReference type="GO" id="GO:0051301">
    <property type="term" value="P:cell division"/>
    <property type="evidence" value="ECO:0007669"/>
    <property type="project" value="UniProtKB-KW"/>
</dbReference>
<keyword evidence="7 8" id="KW-0573">Peptidoglycan synthesis</keyword>
<dbReference type="GO" id="GO:0005737">
    <property type="term" value="C:cytoplasm"/>
    <property type="evidence" value="ECO:0007669"/>
    <property type="project" value="UniProtKB-SubCell"/>
</dbReference>
<dbReference type="Pfam" id="PF08245">
    <property type="entry name" value="Mur_ligase_M"/>
    <property type="match status" value="1"/>
</dbReference>
<comment type="catalytic activity">
    <reaction evidence="7 8">
        <text>UDP-N-acetyl-alpha-D-muramoyl-L-alanine + D-glutamate + ATP = UDP-N-acetyl-alpha-D-muramoyl-L-alanyl-D-glutamate + ADP + phosphate + H(+)</text>
        <dbReference type="Rhea" id="RHEA:16429"/>
        <dbReference type="ChEBI" id="CHEBI:15378"/>
        <dbReference type="ChEBI" id="CHEBI:29986"/>
        <dbReference type="ChEBI" id="CHEBI:30616"/>
        <dbReference type="ChEBI" id="CHEBI:43474"/>
        <dbReference type="ChEBI" id="CHEBI:83898"/>
        <dbReference type="ChEBI" id="CHEBI:83900"/>
        <dbReference type="ChEBI" id="CHEBI:456216"/>
        <dbReference type="EC" id="6.3.2.9"/>
    </reaction>
</comment>
<evidence type="ECO:0000256" key="6">
    <source>
        <dbReference type="ARBA" id="ARBA00022840"/>
    </source>
</evidence>
<comment type="function">
    <text evidence="7 8">Cell wall formation. Catalyzes the addition of glutamate to the nucleotide precursor UDP-N-acetylmuramoyl-L-alanine (UMA).</text>
</comment>
<dbReference type="EMBL" id="PIPY01000003">
    <property type="protein sequence ID" value="RUO62657.1"/>
    <property type="molecule type" value="Genomic_DNA"/>
</dbReference>
<dbReference type="InterPro" id="IPR004101">
    <property type="entry name" value="Mur_ligase_C"/>
</dbReference>
<keyword evidence="6 7" id="KW-0067">ATP-binding</keyword>
<dbReference type="Gene3D" id="3.90.190.20">
    <property type="entry name" value="Mur ligase, C-terminal domain"/>
    <property type="match status" value="1"/>
</dbReference>
<dbReference type="SUPFAM" id="SSF51984">
    <property type="entry name" value="MurCD N-terminal domain"/>
    <property type="match status" value="1"/>
</dbReference>
<dbReference type="GO" id="GO:0005524">
    <property type="term" value="F:ATP binding"/>
    <property type="evidence" value="ECO:0007669"/>
    <property type="project" value="UniProtKB-UniRule"/>
</dbReference>
<evidence type="ECO:0000259" key="10">
    <source>
        <dbReference type="Pfam" id="PF08245"/>
    </source>
</evidence>
<gene>
    <name evidence="7" type="primary">murD</name>
    <name evidence="11" type="ORF">CWI71_03335</name>
</gene>
<dbReference type="NCBIfam" id="TIGR01087">
    <property type="entry name" value="murD"/>
    <property type="match status" value="1"/>
</dbReference>
<dbReference type="Proteomes" id="UP000288259">
    <property type="component" value="Unassembled WGS sequence"/>
</dbReference>
<evidence type="ECO:0000256" key="7">
    <source>
        <dbReference type="HAMAP-Rule" id="MF_00639"/>
    </source>
</evidence>
<dbReference type="Gene3D" id="3.40.1190.10">
    <property type="entry name" value="Mur-like, catalytic domain"/>
    <property type="match status" value="1"/>
</dbReference>
<dbReference type="UniPathway" id="UPA00219"/>
<dbReference type="InterPro" id="IPR036615">
    <property type="entry name" value="Mur_ligase_C_dom_sf"/>
</dbReference>
<evidence type="ECO:0000313" key="12">
    <source>
        <dbReference type="Proteomes" id="UP000288259"/>
    </source>
</evidence>
<dbReference type="OrthoDB" id="9809796at2"/>
<dbReference type="PANTHER" id="PTHR43692:SF1">
    <property type="entry name" value="UDP-N-ACETYLMURAMOYLALANINE--D-GLUTAMATE LIGASE"/>
    <property type="match status" value="1"/>
</dbReference>
<keyword evidence="5 7" id="KW-0547">Nucleotide-binding</keyword>
<protein>
    <recommendedName>
        <fullName evidence="7 8">UDP-N-acetylmuramoylalanine--D-glutamate ligase</fullName>
        <ecNumber evidence="7 8">6.3.2.9</ecNumber>
    </recommendedName>
    <alternativeName>
        <fullName evidence="7">D-glutamic acid-adding enzyme</fullName>
    </alternativeName>
    <alternativeName>
        <fullName evidence="7">UDP-N-acetylmuramoyl-L-alanyl-D-glutamate synthetase</fullName>
    </alternativeName>
</protein>
<comment type="subcellular location">
    <subcellularLocation>
        <location evidence="1 7 8">Cytoplasm</location>
    </subcellularLocation>
</comment>
<accession>A0A432YNT5</accession>
<evidence type="ECO:0000256" key="8">
    <source>
        <dbReference type="RuleBase" id="RU003664"/>
    </source>
</evidence>
<dbReference type="Gene3D" id="3.40.50.720">
    <property type="entry name" value="NAD(P)-binding Rossmann-like Domain"/>
    <property type="match status" value="1"/>
</dbReference>
<comment type="caution">
    <text evidence="11">The sequence shown here is derived from an EMBL/GenBank/DDBJ whole genome shotgun (WGS) entry which is preliminary data.</text>
</comment>
<dbReference type="GO" id="GO:0071555">
    <property type="term" value="P:cell wall organization"/>
    <property type="evidence" value="ECO:0007669"/>
    <property type="project" value="UniProtKB-KW"/>
</dbReference>
<evidence type="ECO:0000256" key="4">
    <source>
        <dbReference type="ARBA" id="ARBA00022598"/>
    </source>
</evidence>
<dbReference type="Pfam" id="PF21799">
    <property type="entry name" value="MurD-like_N"/>
    <property type="match status" value="1"/>
</dbReference>
<name>A0A432YNT5_9GAMM</name>
<keyword evidence="7 8" id="KW-0132">Cell division</keyword>
<organism evidence="11 12">
    <name type="scientific">Pseudidiomarina insulisalsae</name>
    <dbReference type="NCBI Taxonomy" id="575789"/>
    <lineage>
        <taxon>Bacteria</taxon>
        <taxon>Pseudomonadati</taxon>
        <taxon>Pseudomonadota</taxon>
        <taxon>Gammaproteobacteria</taxon>
        <taxon>Alteromonadales</taxon>
        <taxon>Idiomarinaceae</taxon>
        <taxon>Pseudidiomarina</taxon>
    </lineage>
</organism>
<proteinExistence type="inferred from homology"/>
<feature type="domain" description="Mur ligase central" evidence="10">
    <location>
        <begin position="111"/>
        <end position="285"/>
    </location>
</feature>
<dbReference type="GO" id="GO:0008360">
    <property type="term" value="P:regulation of cell shape"/>
    <property type="evidence" value="ECO:0007669"/>
    <property type="project" value="UniProtKB-KW"/>
</dbReference>
<evidence type="ECO:0000256" key="1">
    <source>
        <dbReference type="ARBA" id="ARBA00004496"/>
    </source>
</evidence>
<evidence type="ECO:0000256" key="2">
    <source>
        <dbReference type="ARBA" id="ARBA00004752"/>
    </source>
</evidence>
<evidence type="ECO:0000313" key="11">
    <source>
        <dbReference type="EMBL" id="RUO62657.1"/>
    </source>
</evidence>
<keyword evidence="3 7" id="KW-0963">Cytoplasm</keyword>
<dbReference type="HAMAP" id="MF_00639">
    <property type="entry name" value="MurD"/>
    <property type="match status" value="1"/>
</dbReference>
<dbReference type="EC" id="6.3.2.9" evidence="7 8"/>
<reference evidence="12" key="1">
    <citation type="journal article" date="2018" name="Front. Microbiol.">
        <title>Genome-Based Analysis Reveals the Taxonomy and Diversity of the Family Idiomarinaceae.</title>
        <authorList>
            <person name="Liu Y."/>
            <person name="Lai Q."/>
            <person name="Shao Z."/>
        </authorList>
    </citation>
    <scope>NUCLEOTIDE SEQUENCE [LARGE SCALE GENOMIC DNA]</scope>
    <source>
        <strain evidence="12">CVS-6</strain>
    </source>
</reference>
<keyword evidence="12" id="KW-1185">Reference proteome</keyword>
<keyword evidence="4 7" id="KW-0436">Ligase</keyword>
<dbReference type="GO" id="GO:0008764">
    <property type="term" value="F:UDP-N-acetylmuramoylalanine-D-glutamate ligase activity"/>
    <property type="evidence" value="ECO:0007669"/>
    <property type="project" value="UniProtKB-UniRule"/>
</dbReference>
<evidence type="ECO:0000259" key="9">
    <source>
        <dbReference type="Pfam" id="PF02875"/>
    </source>
</evidence>
<comment type="similarity">
    <text evidence="7">Belongs to the MurCDEF family.</text>
</comment>